<feature type="transmembrane region" description="Helical" evidence="1">
    <location>
        <begin position="93"/>
        <end position="119"/>
    </location>
</feature>
<gene>
    <name evidence="2" type="ORF">DFP86_1264</name>
</gene>
<organism evidence="2 3">
    <name type="scientific">Paludibacterium purpuratum</name>
    <dbReference type="NCBI Taxonomy" id="1144873"/>
    <lineage>
        <taxon>Bacteria</taxon>
        <taxon>Pseudomonadati</taxon>
        <taxon>Pseudomonadota</taxon>
        <taxon>Betaproteobacteria</taxon>
        <taxon>Neisseriales</taxon>
        <taxon>Chromobacteriaceae</taxon>
        <taxon>Paludibacterium</taxon>
    </lineage>
</organism>
<protein>
    <submittedName>
        <fullName evidence="2">Uncharacterized protein DUF2628</fullName>
    </submittedName>
</protein>
<accession>A0A4R7AWA7</accession>
<proteinExistence type="predicted"/>
<dbReference type="AlphaFoldDB" id="A0A4R7AWA7"/>
<dbReference type="Proteomes" id="UP000295611">
    <property type="component" value="Unassembled WGS sequence"/>
</dbReference>
<keyword evidence="1" id="KW-0812">Transmembrane</keyword>
<dbReference type="Pfam" id="PF10947">
    <property type="entry name" value="DUF2628"/>
    <property type="match status" value="1"/>
</dbReference>
<keyword evidence="3" id="KW-1185">Reference proteome</keyword>
<evidence type="ECO:0000256" key="1">
    <source>
        <dbReference type="SAM" id="Phobius"/>
    </source>
</evidence>
<keyword evidence="1" id="KW-1133">Transmembrane helix</keyword>
<evidence type="ECO:0000313" key="3">
    <source>
        <dbReference type="Proteomes" id="UP000295611"/>
    </source>
</evidence>
<reference evidence="2 3" key="1">
    <citation type="submission" date="2019-03" db="EMBL/GenBank/DDBJ databases">
        <title>Genomic Encyclopedia of Type Strains, Phase III (KMG-III): the genomes of soil and plant-associated and newly described type strains.</title>
        <authorList>
            <person name="Whitman W."/>
        </authorList>
    </citation>
    <scope>NUCLEOTIDE SEQUENCE [LARGE SCALE GENOMIC DNA]</scope>
    <source>
        <strain evidence="2 3">CECT 8976</strain>
    </source>
</reference>
<dbReference type="InterPro" id="IPR024399">
    <property type="entry name" value="DUF2628"/>
</dbReference>
<dbReference type="OrthoDB" id="6691119at2"/>
<feature type="transmembrane region" description="Helical" evidence="1">
    <location>
        <begin position="31"/>
        <end position="48"/>
    </location>
</feature>
<evidence type="ECO:0000313" key="2">
    <source>
        <dbReference type="EMBL" id="TDR70235.1"/>
    </source>
</evidence>
<sequence>MTITREEFEAYVGAGKYLEKWQSIIEKKSRFAGFNIWAAIFGHGFFFYRKMYVWGMLLVALGLILHVIFGALYGAMFAVLANNGWATLQDMQSHIWLVNGIALLFQMVIAGMFANVIYYESACSAINALSEKKNDEFYLNYIKKRGGVSMLGILAGSMVNIFCYYFT</sequence>
<name>A0A4R7AWA7_9NEIS</name>
<feature type="transmembrane region" description="Helical" evidence="1">
    <location>
        <begin position="54"/>
        <end position="81"/>
    </location>
</feature>
<keyword evidence="1" id="KW-0472">Membrane</keyword>
<dbReference type="RefSeq" id="WP_133684312.1">
    <property type="nucleotide sequence ID" value="NZ_SNZP01000026.1"/>
</dbReference>
<feature type="transmembrane region" description="Helical" evidence="1">
    <location>
        <begin position="147"/>
        <end position="166"/>
    </location>
</feature>
<comment type="caution">
    <text evidence="2">The sequence shown here is derived from an EMBL/GenBank/DDBJ whole genome shotgun (WGS) entry which is preliminary data.</text>
</comment>
<dbReference type="EMBL" id="SNZP01000026">
    <property type="protein sequence ID" value="TDR70235.1"/>
    <property type="molecule type" value="Genomic_DNA"/>
</dbReference>